<evidence type="ECO:0000313" key="3">
    <source>
        <dbReference type="Proteomes" id="UP001147760"/>
    </source>
</evidence>
<reference evidence="2" key="1">
    <citation type="submission" date="2022-12" db="EMBL/GenBank/DDBJ databases">
        <authorList>
            <person name="Petersen C."/>
        </authorList>
    </citation>
    <scope>NUCLEOTIDE SEQUENCE</scope>
    <source>
        <strain evidence="2">IBT 17660</strain>
    </source>
</reference>
<protein>
    <submittedName>
        <fullName evidence="2">Uncharacterized protein</fullName>
    </submittedName>
</protein>
<accession>A0A9X0BLP4</accession>
<name>A0A9X0BLP4_9EURO</name>
<gene>
    <name evidence="2" type="ORF">N7530_008844</name>
</gene>
<comment type="caution">
    <text evidence="2">The sequence shown here is derived from an EMBL/GenBank/DDBJ whole genome shotgun (WGS) entry which is preliminary data.</text>
</comment>
<organism evidence="2 3">
    <name type="scientific">Penicillium desertorum</name>
    <dbReference type="NCBI Taxonomy" id="1303715"/>
    <lineage>
        <taxon>Eukaryota</taxon>
        <taxon>Fungi</taxon>
        <taxon>Dikarya</taxon>
        <taxon>Ascomycota</taxon>
        <taxon>Pezizomycotina</taxon>
        <taxon>Eurotiomycetes</taxon>
        <taxon>Eurotiomycetidae</taxon>
        <taxon>Eurotiales</taxon>
        <taxon>Aspergillaceae</taxon>
        <taxon>Penicillium</taxon>
    </lineage>
</organism>
<sequence>MVAREAESAFYPAQKSRRSPAIQATVSKRRDNTSFTATGCSSTATIPTTLADDLCDVTVRSWQIRLPKRASPPEFERLVVTRTAGSNGDYSASSPMESMLASVLTSEVGRRVGAANQATAIMAQSLCLHLVAPNALIADT</sequence>
<feature type="region of interest" description="Disordered" evidence="1">
    <location>
        <begin position="1"/>
        <end position="22"/>
    </location>
</feature>
<evidence type="ECO:0000313" key="2">
    <source>
        <dbReference type="EMBL" id="KAJ5471487.1"/>
    </source>
</evidence>
<proteinExistence type="predicted"/>
<keyword evidence="3" id="KW-1185">Reference proteome</keyword>
<dbReference type="Proteomes" id="UP001147760">
    <property type="component" value="Unassembled WGS sequence"/>
</dbReference>
<dbReference type="EMBL" id="JAPWDO010000005">
    <property type="protein sequence ID" value="KAJ5471487.1"/>
    <property type="molecule type" value="Genomic_DNA"/>
</dbReference>
<reference evidence="2" key="2">
    <citation type="journal article" date="2023" name="IMA Fungus">
        <title>Comparative genomic study of the Penicillium genus elucidates a diverse pangenome and 15 lateral gene transfer events.</title>
        <authorList>
            <person name="Petersen C."/>
            <person name="Sorensen T."/>
            <person name="Nielsen M.R."/>
            <person name="Sondergaard T.E."/>
            <person name="Sorensen J.L."/>
            <person name="Fitzpatrick D.A."/>
            <person name="Frisvad J.C."/>
            <person name="Nielsen K.L."/>
        </authorList>
    </citation>
    <scope>NUCLEOTIDE SEQUENCE</scope>
    <source>
        <strain evidence="2">IBT 17660</strain>
    </source>
</reference>
<dbReference type="AlphaFoldDB" id="A0A9X0BLP4"/>
<evidence type="ECO:0000256" key="1">
    <source>
        <dbReference type="SAM" id="MobiDB-lite"/>
    </source>
</evidence>